<protein>
    <submittedName>
        <fullName evidence="1">Uncharacterized protein</fullName>
    </submittedName>
</protein>
<evidence type="ECO:0000313" key="1">
    <source>
        <dbReference type="EMBL" id="MPC39351.1"/>
    </source>
</evidence>
<sequence length="89" mass="9598">MFVTELSSSSADSKTITNLEEDIDHPEVCQDAKGQQEVKGGRLDGICSHRSFCHIIEHPLRITFISFEIGDPRLVGVSEGAGAGSVLAR</sequence>
<organism evidence="1 2">
    <name type="scientific">Portunus trituberculatus</name>
    <name type="common">Swimming crab</name>
    <name type="synonym">Neptunus trituberculatus</name>
    <dbReference type="NCBI Taxonomy" id="210409"/>
    <lineage>
        <taxon>Eukaryota</taxon>
        <taxon>Metazoa</taxon>
        <taxon>Ecdysozoa</taxon>
        <taxon>Arthropoda</taxon>
        <taxon>Crustacea</taxon>
        <taxon>Multicrustacea</taxon>
        <taxon>Malacostraca</taxon>
        <taxon>Eumalacostraca</taxon>
        <taxon>Eucarida</taxon>
        <taxon>Decapoda</taxon>
        <taxon>Pleocyemata</taxon>
        <taxon>Brachyura</taxon>
        <taxon>Eubrachyura</taxon>
        <taxon>Portunoidea</taxon>
        <taxon>Portunidae</taxon>
        <taxon>Portuninae</taxon>
        <taxon>Portunus</taxon>
    </lineage>
</organism>
<reference evidence="1 2" key="1">
    <citation type="submission" date="2019-05" db="EMBL/GenBank/DDBJ databases">
        <title>Another draft genome of Portunus trituberculatus and its Hox gene families provides insights of decapod evolution.</title>
        <authorList>
            <person name="Jeong J.-H."/>
            <person name="Song I."/>
            <person name="Kim S."/>
            <person name="Choi T."/>
            <person name="Kim D."/>
            <person name="Ryu S."/>
            <person name="Kim W."/>
        </authorList>
    </citation>
    <scope>NUCLEOTIDE SEQUENCE [LARGE SCALE GENOMIC DNA]</scope>
    <source>
        <tissue evidence="1">Muscle</tissue>
    </source>
</reference>
<dbReference type="Proteomes" id="UP000324222">
    <property type="component" value="Unassembled WGS sequence"/>
</dbReference>
<accession>A0A5B7EX34</accession>
<keyword evidence="2" id="KW-1185">Reference proteome</keyword>
<name>A0A5B7EX34_PORTR</name>
<dbReference type="EMBL" id="VSRR010004337">
    <property type="protein sequence ID" value="MPC39351.1"/>
    <property type="molecule type" value="Genomic_DNA"/>
</dbReference>
<proteinExistence type="predicted"/>
<evidence type="ECO:0000313" key="2">
    <source>
        <dbReference type="Proteomes" id="UP000324222"/>
    </source>
</evidence>
<comment type="caution">
    <text evidence="1">The sequence shown here is derived from an EMBL/GenBank/DDBJ whole genome shotgun (WGS) entry which is preliminary data.</text>
</comment>
<gene>
    <name evidence="1" type="ORF">E2C01_032885</name>
</gene>
<dbReference type="AlphaFoldDB" id="A0A5B7EX34"/>